<dbReference type="KEGG" id="pbap:Pla133_44490"/>
<name>A0A518BQW1_9BACT</name>
<feature type="coiled-coil region" evidence="1">
    <location>
        <begin position="57"/>
        <end position="88"/>
    </location>
</feature>
<protein>
    <submittedName>
        <fullName evidence="3">Uncharacterized protein</fullName>
    </submittedName>
</protein>
<evidence type="ECO:0000313" key="3">
    <source>
        <dbReference type="EMBL" id="QDU69330.1"/>
    </source>
</evidence>
<keyword evidence="2" id="KW-0812">Transmembrane</keyword>
<keyword evidence="2" id="KW-1133">Transmembrane helix</keyword>
<sequence length="90" mass="10079">MGELIGSGFWLGSLVVVVIALTNAARTRQWGWFVASLLIWPVAIAYLLVAYKSPKTIRALENRRRQAQTRERAEIAELKKKVAALEGERA</sequence>
<keyword evidence="4" id="KW-1185">Reference proteome</keyword>
<keyword evidence="2" id="KW-0472">Membrane</keyword>
<reference evidence="3 4" key="1">
    <citation type="submission" date="2019-02" db="EMBL/GenBank/DDBJ databases">
        <title>Deep-cultivation of Planctomycetes and their phenomic and genomic characterization uncovers novel biology.</title>
        <authorList>
            <person name="Wiegand S."/>
            <person name="Jogler M."/>
            <person name="Boedeker C."/>
            <person name="Pinto D."/>
            <person name="Vollmers J."/>
            <person name="Rivas-Marin E."/>
            <person name="Kohn T."/>
            <person name="Peeters S.H."/>
            <person name="Heuer A."/>
            <person name="Rast P."/>
            <person name="Oberbeckmann S."/>
            <person name="Bunk B."/>
            <person name="Jeske O."/>
            <person name="Meyerdierks A."/>
            <person name="Storesund J.E."/>
            <person name="Kallscheuer N."/>
            <person name="Luecker S."/>
            <person name="Lage O.M."/>
            <person name="Pohl T."/>
            <person name="Merkel B.J."/>
            <person name="Hornburger P."/>
            <person name="Mueller R.-W."/>
            <person name="Bruemmer F."/>
            <person name="Labrenz M."/>
            <person name="Spormann A.M."/>
            <person name="Op den Camp H."/>
            <person name="Overmann J."/>
            <person name="Amann R."/>
            <person name="Jetten M.S.M."/>
            <person name="Mascher T."/>
            <person name="Medema M.H."/>
            <person name="Devos D.P."/>
            <person name="Kaster A.-K."/>
            <person name="Ovreas L."/>
            <person name="Rohde M."/>
            <person name="Galperin M.Y."/>
            <person name="Jogler C."/>
        </authorList>
    </citation>
    <scope>NUCLEOTIDE SEQUENCE [LARGE SCALE GENOMIC DNA]</scope>
    <source>
        <strain evidence="3 4">Pla133</strain>
    </source>
</reference>
<dbReference type="RefSeq" id="WP_145069129.1">
    <property type="nucleotide sequence ID" value="NZ_CP036287.1"/>
</dbReference>
<keyword evidence="1" id="KW-0175">Coiled coil</keyword>
<accession>A0A518BQW1</accession>
<dbReference type="Proteomes" id="UP000316921">
    <property type="component" value="Chromosome"/>
</dbReference>
<dbReference type="AlphaFoldDB" id="A0A518BQW1"/>
<organism evidence="3 4">
    <name type="scientific">Engelhardtia mirabilis</name>
    <dbReference type="NCBI Taxonomy" id="2528011"/>
    <lineage>
        <taxon>Bacteria</taxon>
        <taxon>Pseudomonadati</taxon>
        <taxon>Planctomycetota</taxon>
        <taxon>Planctomycetia</taxon>
        <taxon>Planctomycetia incertae sedis</taxon>
        <taxon>Engelhardtia</taxon>
    </lineage>
</organism>
<evidence type="ECO:0000313" key="4">
    <source>
        <dbReference type="Proteomes" id="UP000316921"/>
    </source>
</evidence>
<dbReference type="EMBL" id="CP036287">
    <property type="protein sequence ID" value="QDU69330.1"/>
    <property type="molecule type" value="Genomic_DNA"/>
</dbReference>
<gene>
    <name evidence="3" type="ORF">Pla133_44490</name>
</gene>
<proteinExistence type="predicted"/>
<feature type="transmembrane region" description="Helical" evidence="2">
    <location>
        <begin position="30"/>
        <end position="51"/>
    </location>
</feature>
<evidence type="ECO:0000256" key="1">
    <source>
        <dbReference type="SAM" id="Coils"/>
    </source>
</evidence>
<evidence type="ECO:0000256" key="2">
    <source>
        <dbReference type="SAM" id="Phobius"/>
    </source>
</evidence>